<evidence type="ECO:0000313" key="6">
    <source>
        <dbReference type="Proteomes" id="UP000233778"/>
    </source>
</evidence>
<evidence type="ECO:0000259" key="2">
    <source>
        <dbReference type="PROSITE" id="PS51372"/>
    </source>
</evidence>
<gene>
    <name evidence="3" type="ORF">CWC46_10885</name>
    <name evidence="4" type="ORF">Ser39006_010890</name>
</gene>
<dbReference type="Proteomes" id="UP000017700">
    <property type="component" value="Chromosome"/>
</dbReference>
<dbReference type="Gene3D" id="1.20.890.100">
    <property type="match status" value="1"/>
</dbReference>
<evidence type="ECO:0000313" key="5">
    <source>
        <dbReference type="Proteomes" id="UP000017700"/>
    </source>
</evidence>
<dbReference type="GO" id="GO:0006355">
    <property type="term" value="P:regulation of DNA-templated transcription"/>
    <property type="evidence" value="ECO:0007669"/>
    <property type="project" value="InterPro"/>
</dbReference>
<dbReference type="RefSeq" id="WP_021016555.1">
    <property type="nucleotide sequence ID" value="NZ_CP025084.1"/>
</dbReference>
<dbReference type="Gene3D" id="2.30.24.10">
    <property type="entry name" value="CAT RNA-binding domain"/>
    <property type="match status" value="1"/>
</dbReference>
<dbReference type="AlphaFoldDB" id="A0A2I5T6T5"/>
<evidence type="ECO:0000313" key="3">
    <source>
        <dbReference type="EMBL" id="AUH00264.1"/>
    </source>
</evidence>
<dbReference type="SMART" id="SM01061">
    <property type="entry name" value="CAT_RBD"/>
    <property type="match status" value="1"/>
</dbReference>
<name>A0A2I5T6T5_SERS3</name>
<protein>
    <submittedName>
        <fullName evidence="4">Transcription antiterminator LicT</fullName>
    </submittedName>
</protein>
<keyword evidence="5" id="KW-1185">Reference proteome</keyword>
<dbReference type="InterPro" id="IPR036634">
    <property type="entry name" value="PRD_sf"/>
</dbReference>
<dbReference type="PANTHER" id="PTHR30185">
    <property type="entry name" value="CRYPTIC BETA-GLUCOSIDE BGL OPERON ANTITERMINATOR"/>
    <property type="match status" value="1"/>
</dbReference>
<reference evidence="4" key="4">
    <citation type="submission" date="2017-11" db="EMBL/GenBank/DDBJ databases">
        <title>Complete genome sequence of Serratia sp. ATCC 39006.</title>
        <authorList>
            <person name="Hampton H.G."/>
            <person name="Jackson S.A."/>
            <person name="Jauregui R."/>
            <person name="Poulter G.T.M."/>
            <person name="Salmond G.P.C."/>
            <person name="Fineran P.C."/>
        </authorList>
    </citation>
    <scope>NUCLEOTIDE SEQUENCE</scope>
    <source>
        <strain evidence="4">ATCC 39006</strain>
    </source>
</reference>
<dbReference type="InterPro" id="IPR050661">
    <property type="entry name" value="BglG_antiterminators"/>
</dbReference>
<reference evidence="3 6" key="3">
    <citation type="submission" date="2017-11" db="EMBL/GenBank/DDBJ databases">
        <title>Complete genome sequence of Serratia sp. ATCC 39006 LacA.</title>
        <authorList>
            <person name="Hampton H.G."/>
            <person name="Jackson S.A."/>
            <person name="Jauregui R."/>
            <person name="Poulter G.T.M."/>
            <person name="Salmond G.P.C."/>
            <person name="Fineran P.C."/>
        </authorList>
    </citation>
    <scope>NUCLEOTIDE SEQUENCE [LARGE SCALE GENOMIC DNA]</scope>
    <source>
        <strain evidence="3 6">ATCC 39006</strain>
    </source>
</reference>
<dbReference type="OrthoDB" id="9813552at2"/>
<dbReference type="SUPFAM" id="SSF63520">
    <property type="entry name" value="PTS-regulatory domain, PRD"/>
    <property type="match status" value="2"/>
</dbReference>
<reference evidence="4 5" key="1">
    <citation type="journal article" date="2013" name="Genome Announc.">
        <title>Draft genome sequence of Serratia sp. strain ATCC 39006, a model bacterium for analysis of the biosynthesis and regulation of prodigiosin, a carbapenem, and gas vesicles.</title>
        <authorList>
            <person name="Fineran P.C."/>
            <person name="Iglesias Cans M.C."/>
            <person name="Ramsay J.P."/>
            <person name="Wilf N.M."/>
            <person name="Cossyleon D."/>
            <person name="McNeil M.B."/>
            <person name="Williamson N.R."/>
            <person name="Monson R.E."/>
            <person name="Becher S.A."/>
            <person name="Stanton J.A."/>
            <person name="Brugger K."/>
            <person name="Brown S.D."/>
            <person name="Salmond G.P."/>
        </authorList>
    </citation>
    <scope>NUCLEOTIDE SEQUENCE [LARGE SCALE GENOMIC DNA]</scope>
    <source>
        <strain evidence="4">ATCC 39006</strain>
        <strain evidence="5">ATCC 39006 / SC 11482</strain>
    </source>
</reference>
<organism evidence="4 5">
    <name type="scientific">Serratia sp. (strain ATCC 39006)</name>
    <name type="common">Prodigiosinella confusarubida</name>
    <dbReference type="NCBI Taxonomy" id="104623"/>
    <lineage>
        <taxon>Bacteria</taxon>
        <taxon>Pseudomonadati</taxon>
        <taxon>Pseudomonadota</taxon>
        <taxon>Gammaproteobacteria</taxon>
        <taxon>Enterobacterales</taxon>
        <taxon>Pectobacteriaceae</taxon>
        <taxon>Prodigiosinella</taxon>
    </lineage>
</organism>
<dbReference type="KEGG" id="serq:CWC46_10885"/>
<proteinExistence type="predicted"/>
<dbReference type="EMBL" id="CP025085">
    <property type="protein sequence ID" value="AUH00264.1"/>
    <property type="molecule type" value="Genomic_DNA"/>
</dbReference>
<dbReference type="Proteomes" id="UP000233778">
    <property type="component" value="Chromosome"/>
</dbReference>
<accession>A0A2I5T6T5</accession>
<dbReference type="Pfam" id="PF00874">
    <property type="entry name" value="PRD"/>
    <property type="match status" value="2"/>
</dbReference>
<dbReference type="EMBL" id="CP025084">
    <property type="protein sequence ID" value="AUH04584.1"/>
    <property type="molecule type" value="Genomic_DNA"/>
</dbReference>
<keyword evidence="1" id="KW-0677">Repeat</keyword>
<sequence length="275" mass="31655">MKISKVLNNNVVISFDDNGKECIVTGKGVGFHKKPEDIIDVNCIKKIFRLDDEQDITLNDGYFNSVSDELFNIVIDIVKQANNRLDRKLHKSVYAALIDHLNFALERAKQGVFVKSMLLWDVKHLYKDEFNIGLAAVQNIKNNMGIELPEDEAAFIALHLLGAQKNGEVPDIKNIAKIIQDILNIVKYHFKIEYDEESINFQRFVTHLKYFAHRLINGSYVAGENGSLYDVVITEYSLAYECAKKVNKCITYEYNRSLTDDEMMFLTIHIERVRN</sequence>
<evidence type="ECO:0000313" key="4">
    <source>
        <dbReference type="EMBL" id="AUH04584.1"/>
    </source>
</evidence>
<feature type="domain" description="PRD" evidence="2">
    <location>
        <begin position="171"/>
        <end position="275"/>
    </location>
</feature>
<dbReference type="InterPro" id="IPR036650">
    <property type="entry name" value="CAT_RNA-bd_dom_sf"/>
</dbReference>
<dbReference type="Gene3D" id="1.10.1790.10">
    <property type="entry name" value="PRD domain"/>
    <property type="match status" value="1"/>
</dbReference>
<dbReference type="GO" id="GO:0003723">
    <property type="term" value="F:RNA binding"/>
    <property type="evidence" value="ECO:0007669"/>
    <property type="project" value="InterPro"/>
</dbReference>
<dbReference type="NCBIfam" id="NF046042">
    <property type="entry name" value="LicT"/>
    <property type="match status" value="1"/>
</dbReference>
<dbReference type="STRING" id="104623.Ser39006_03293"/>
<dbReference type="Gene3D" id="1.20.58.1950">
    <property type="match status" value="1"/>
</dbReference>
<dbReference type="PANTHER" id="PTHR30185:SF15">
    <property type="entry name" value="CRYPTIC BETA-GLUCOSIDE BGL OPERON ANTITERMINATOR"/>
    <property type="match status" value="1"/>
</dbReference>
<dbReference type="PROSITE" id="PS51372">
    <property type="entry name" value="PRD_2"/>
    <property type="match status" value="2"/>
</dbReference>
<reference evidence="4" key="2">
    <citation type="submission" date="2013-09" db="EMBL/GenBank/DDBJ databases">
        <authorList>
            <person name="Wang G."/>
            <person name="Yang Y."/>
            <person name="Su Y."/>
        </authorList>
    </citation>
    <scope>NUCLEOTIDE SEQUENCE</scope>
    <source>
        <strain evidence="4">ATCC 39006</strain>
    </source>
</reference>
<feature type="domain" description="PRD" evidence="2">
    <location>
        <begin position="65"/>
        <end position="170"/>
    </location>
</feature>
<evidence type="ECO:0000256" key="1">
    <source>
        <dbReference type="ARBA" id="ARBA00022737"/>
    </source>
</evidence>
<dbReference type="InterPro" id="IPR011608">
    <property type="entry name" value="PRD"/>
</dbReference>
<dbReference type="SUPFAM" id="SSF50151">
    <property type="entry name" value="SacY-like RNA-binding domain"/>
    <property type="match status" value="1"/>
</dbReference>
<dbReference type="Pfam" id="PF03123">
    <property type="entry name" value="CAT_RBD"/>
    <property type="match status" value="1"/>
</dbReference>
<dbReference type="KEGG" id="sera:Ser39006_010890"/>
<dbReference type="InterPro" id="IPR004341">
    <property type="entry name" value="CAT_RNA-bd_dom"/>
</dbReference>